<organism evidence="3 4">
    <name type="scientific">Shewanella violacea (strain JCM 10179 / CIP 106290 / LMG 19151 / DSS12)</name>
    <dbReference type="NCBI Taxonomy" id="637905"/>
    <lineage>
        <taxon>Bacteria</taxon>
        <taxon>Pseudomonadati</taxon>
        <taxon>Pseudomonadota</taxon>
        <taxon>Gammaproteobacteria</taxon>
        <taxon>Alteromonadales</taxon>
        <taxon>Shewanellaceae</taxon>
        <taxon>Shewanella</taxon>
    </lineage>
</organism>
<keyword evidence="2" id="KW-0732">Signal</keyword>
<dbReference type="Gene3D" id="2.40.160.10">
    <property type="entry name" value="Porin"/>
    <property type="match status" value="1"/>
</dbReference>
<dbReference type="Proteomes" id="UP000002350">
    <property type="component" value="Chromosome"/>
</dbReference>
<gene>
    <name evidence="3" type="ordered locus">SVI_0342</name>
</gene>
<feature type="chain" id="PRO_5003068733" description="Zinc-regulated TonB-dependent outer membrane receptor" evidence="2">
    <location>
        <begin position="37"/>
        <end position="420"/>
    </location>
</feature>
<dbReference type="EMBL" id="AP011177">
    <property type="protein sequence ID" value="BAJ00313.1"/>
    <property type="molecule type" value="Genomic_DNA"/>
</dbReference>
<evidence type="ECO:0000313" key="3">
    <source>
        <dbReference type="EMBL" id="BAJ00313.1"/>
    </source>
</evidence>
<keyword evidence="4" id="KW-1185">Reference proteome</keyword>
<dbReference type="InterPro" id="IPR023614">
    <property type="entry name" value="Porin_dom_sf"/>
</dbReference>
<feature type="signal peptide" evidence="2">
    <location>
        <begin position="1"/>
        <end position="36"/>
    </location>
</feature>
<evidence type="ECO:0000256" key="2">
    <source>
        <dbReference type="SAM" id="SignalP"/>
    </source>
</evidence>
<dbReference type="HOGENOM" id="CLU_038901_0_0_6"/>
<evidence type="ECO:0000256" key="1">
    <source>
        <dbReference type="SAM" id="MobiDB-lite"/>
    </source>
</evidence>
<dbReference type="STRING" id="637905.SVI_0342"/>
<feature type="region of interest" description="Disordered" evidence="1">
    <location>
        <begin position="185"/>
        <end position="206"/>
    </location>
</feature>
<proteinExistence type="predicted"/>
<evidence type="ECO:0008006" key="5">
    <source>
        <dbReference type="Google" id="ProtNLM"/>
    </source>
</evidence>
<name>D4ZET3_SHEVD</name>
<protein>
    <recommendedName>
        <fullName evidence="5">Zinc-regulated TonB-dependent outer membrane receptor</fullName>
    </recommendedName>
</protein>
<dbReference type="AlphaFoldDB" id="D4ZET3"/>
<sequence length="420" mass="47126">MLGDLCCILEKQMTVLNHRISCVAAACALFTTSAFAENPSLTNPAISAVLDGYYQNTERPMAERDEGFGLGHTEIAMSANIDDMFYGKLTAVIEMHHGETELGLEEGFIQTLAMPGGFSIRAGRFLSDVGYLNNQHVHTDAFSDRPGAYRAFLGSHYFDDGVRLSYVAPTDLYWTMGMEGFKGDSMRAAGGEHEEHEDHEGHSDHAEREYKNIGVYTAYTKIGGDIGNGSWQTGLSYMRNENGRMVEAEHEDHASEDEGHDHSHSASFTGENTYIADFVYKWAPNGNYKYQHLTISGEYFRVTDFAPLEDGHDHDHDHHSEASVDDMQAWYLSSVYQFTPNWSAGVRYGETDVQELHGDHFHAQKLKETEVSLAWHQSHFSTVRVQYTNQKGTNFFGIEDDNVLTLQYVMTLGAHGAHQF</sequence>
<accession>D4ZET3</accession>
<dbReference type="eggNOG" id="COG3746">
    <property type="taxonomic scope" value="Bacteria"/>
</dbReference>
<dbReference type="SUPFAM" id="SSF56935">
    <property type="entry name" value="Porins"/>
    <property type="match status" value="1"/>
</dbReference>
<reference evidence="4" key="1">
    <citation type="journal article" date="2010" name="Mol. Biosyst.">
        <title>Complete genome sequence and comparative analysis of Shewanella violacea, a psychrophilic and piezophilic bacterium from deep sea floor sediments.</title>
        <authorList>
            <person name="Aono E."/>
            <person name="Baba T."/>
            <person name="Ara T."/>
            <person name="Nishi T."/>
            <person name="Nakamichi T."/>
            <person name="Inamoto E."/>
            <person name="Toyonaga H."/>
            <person name="Hasegawa M."/>
            <person name="Takai Y."/>
            <person name="Okumura Y."/>
            <person name="Baba M."/>
            <person name="Tomita M."/>
            <person name="Kato C."/>
            <person name="Oshima T."/>
            <person name="Nakasone K."/>
            <person name="Mori H."/>
        </authorList>
    </citation>
    <scope>NUCLEOTIDE SEQUENCE [LARGE SCALE GENOMIC DNA]</scope>
    <source>
        <strain evidence="4">JCM 10179 / CIP 106290 / LMG 19151 / DSS12</strain>
    </source>
</reference>
<evidence type="ECO:0000313" key="4">
    <source>
        <dbReference type="Proteomes" id="UP000002350"/>
    </source>
</evidence>
<dbReference type="KEGG" id="svo:SVI_0342"/>